<evidence type="ECO:0000259" key="2">
    <source>
        <dbReference type="Pfam" id="PF02121"/>
    </source>
</evidence>
<dbReference type="SUPFAM" id="SSF55961">
    <property type="entry name" value="Bet v1-like"/>
    <property type="match status" value="1"/>
</dbReference>
<dbReference type="Proteomes" id="UP001497522">
    <property type="component" value="Chromosome 2"/>
</dbReference>
<dbReference type="Gene3D" id="3.30.530.20">
    <property type="match status" value="1"/>
</dbReference>
<evidence type="ECO:0000313" key="4">
    <source>
        <dbReference type="Proteomes" id="UP001497522"/>
    </source>
</evidence>
<evidence type="ECO:0000256" key="1">
    <source>
        <dbReference type="SAM" id="MobiDB-lite"/>
    </source>
</evidence>
<proteinExistence type="predicted"/>
<dbReference type="InterPro" id="IPR001666">
    <property type="entry name" value="PI_transfer"/>
</dbReference>
<dbReference type="Pfam" id="PF02121">
    <property type="entry name" value="IP_trans"/>
    <property type="match status" value="1"/>
</dbReference>
<sequence>MHMVTKIQQLQTTGEEGVEVHNLDAETFALRKVETLDTASNSKRYWSYVVGGSEIDLTNFSSVKTGCRPLTQGWQVYSLDMCDPVMTAYKLVTVDSPYWGFGYCMEQAALAVESHRQCFYWIDEWCDLTVEDVMQLELATDVKLNQRFGKHTSPSENSSNSNGRVAETSNQQAMNKGNLSSSVVIRS</sequence>
<feature type="compositionally biased region" description="Polar residues" evidence="1">
    <location>
        <begin position="152"/>
        <end position="187"/>
    </location>
</feature>
<name>A0ABP1B7A3_9BRYO</name>
<protein>
    <recommendedName>
        <fullName evidence="2">Phosphatidylinositol transfer protein N-terminal domain-containing protein</fullName>
    </recommendedName>
</protein>
<dbReference type="InterPro" id="IPR055261">
    <property type="entry name" value="PI_transfer_N"/>
</dbReference>
<dbReference type="PANTHER" id="PTHR10658:SF11">
    <property type="entry name" value="VIBRATOR, ISOFORM B"/>
    <property type="match status" value="1"/>
</dbReference>
<evidence type="ECO:0000313" key="3">
    <source>
        <dbReference type="EMBL" id="CAK9870939.1"/>
    </source>
</evidence>
<gene>
    <name evidence="3" type="ORF">CSSPJE1EN2_LOCUS13607</name>
</gene>
<dbReference type="InterPro" id="IPR023393">
    <property type="entry name" value="START-like_dom_sf"/>
</dbReference>
<feature type="region of interest" description="Disordered" evidence="1">
    <location>
        <begin position="149"/>
        <end position="187"/>
    </location>
</feature>
<keyword evidence="4" id="KW-1185">Reference proteome</keyword>
<feature type="domain" description="Phosphatidylinositol transfer protein N-terminal" evidence="2">
    <location>
        <begin position="15"/>
        <end position="140"/>
    </location>
</feature>
<dbReference type="EMBL" id="OZ023703">
    <property type="protein sequence ID" value="CAK9870939.1"/>
    <property type="molecule type" value="Genomic_DNA"/>
</dbReference>
<reference evidence="3 4" key="1">
    <citation type="submission" date="2024-03" db="EMBL/GenBank/DDBJ databases">
        <authorList>
            <consortium name="ELIXIR-Norway"/>
            <consortium name="Elixir Norway"/>
        </authorList>
    </citation>
    <scope>NUCLEOTIDE SEQUENCE [LARGE SCALE GENOMIC DNA]</scope>
</reference>
<organism evidence="3 4">
    <name type="scientific">Sphagnum jensenii</name>
    <dbReference type="NCBI Taxonomy" id="128206"/>
    <lineage>
        <taxon>Eukaryota</taxon>
        <taxon>Viridiplantae</taxon>
        <taxon>Streptophyta</taxon>
        <taxon>Embryophyta</taxon>
        <taxon>Bryophyta</taxon>
        <taxon>Sphagnophytina</taxon>
        <taxon>Sphagnopsida</taxon>
        <taxon>Sphagnales</taxon>
        <taxon>Sphagnaceae</taxon>
        <taxon>Sphagnum</taxon>
    </lineage>
</organism>
<accession>A0ABP1B7A3</accession>
<dbReference type="PANTHER" id="PTHR10658">
    <property type="entry name" value="PHOSPHATIDYLINOSITOL TRANSFER PROTEIN"/>
    <property type="match status" value="1"/>
</dbReference>